<gene>
    <name evidence="2" type="ORF">JYZ213_LOCUS47029</name>
</gene>
<name>A0A815Y092_9BILA</name>
<keyword evidence="1" id="KW-0808">Transferase</keyword>
<feature type="non-terminal residue" evidence="2">
    <location>
        <position position="1"/>
    </location>
</feature>
<comment type="function">
    <text evidence="1">Ubiquitin ligase protein which is a component of the N-end rule pathway. Recognizes and binds to proteins bearing specific N-terminal residues that are destabilizing according to the N-end rule, leading to their ubiquitination and subsequent degradation.</text>
</comment>
<keyword evidence="1" id="KW-0833">Ubl conjugation pathway</keyword>
<proteinExistence type="inferred from homology"/>
<keyword evidence="1" id="KW-0863">Zinc-finger</keyword>
<sequence>YLLGVVPDHYTNELRENFINGFQAFLQLLIYIHGMDKVTRQTGQHIEFDPEWETAFNLVIKIQAIISSILDWCSHDKDLLLRAYEVTGLAL</sequence>
<dbReference type="EMBL" id="CAJNOG010007092">
    <property type="protein sequence ID" value="CAF1563740.1"/>
    <property type="molecule type" value="Genomic_DNA"/>
</dbReference>
<accession>A0A815Y092</accession>
<dbReference type="AlphaFoldDB" id="A0A815Y092"/>
<comment type="catalytic activity">
    <reaction evidence="1">
        <text>S-ubiquitinyl-[E2 ubiquitin-conjugating enzyme]-L-cysteine + [acceptor protein]-L-lysine = [E2 ubiquitin-conjugating enzyme]-L-cysteine + N(6)-ubiquitinyl-[acceptor protein]-L-lysine.</text>
        <dbReference type="EC" id="2.3.2.27"/>
    </reaction>
</comment>
<dbReference type="GO" id="GO:0008270">
    <property type="term" value="F:zinc ion binding"/>
    <property type="evidence" value="ECO:0007669"/>
    <property type="project" value="UniProtKB-UniRule"/>
</dbReference>
<keyword evidence="1" id="KW-0479">Metal-binding</keyword>
<reference evidence="2" key="1">
    <citation type="submission" date="2021-02" db="EMBL/GenBank/DDBJ databases">
        <authorList>
            <person name="Nowell W R."/>
        </authorList>
    </citation>
    <scope>NUCLEOTIDE SEQUENCE</scope>
</reference>
<comment type="pathway">
    <text evidence="1">Protein modification; protein ubiquitination.</text>
</comment>
<dbReference type="Proteomes" id="UP000663845">
    <property type="component" value="Unassembled WGS sequence"/>
</dbReference>
<evidence type="ECO:0000313" key="3">
    <source>
        <dbReference type="Proteomes" id="UP000663845"/>
    </source>
</evidence>
<keyword evidence="1" id="KW-0862">Zinc</keyword>
<dbReference type="UniPathway" id="UPA00143"/>
<dbReference type="GO" id="GO:0016567">
    <property type="term" value="P:protein ubiquitination"/>
    <property type="evidence" value="ECO:0007669"/>
    <property type="project" value="UniProtKB-UniRule"/>
</dbReference>
<dbReference type="GO" id="GO:0000151">
    <property type="term" value="C:ubiquitin ligase complex"/>
    <property type="evidence" value="ECO:0007669"/>
    <property type="project" value="TreeGrafter"/>
</dbReference>
<dbReference type="GO" id="GO:0005737">
    <property type="term" value="C:cytoplasm"/>
    <property type="evidence" value="ECO:0007669"/>
    <property type="project" value="TreeGrafter"/>
</dbReference>
<protein>
    <recommendedName>
        <fullName evidence="1">E3 ubiquitin-protein ligase</fullName>
        <ecNumber evidence="1">2.3.2.27</ecNumber>
    </recommendedName>
</protein>
<comment type="similarity">
    <text evidence="1">Belongs to the E3 ubiquitin-protein ligase UBR1-like family.</text>
</comment>
<evidence type="ECO:0000313" key="2">
    <source>
        <dbReference type="EMBL" id="CAF1563740.1"/>
    </source>
</evidence>
<dbReference type="GO" id="GO:0061630">
    <property type="term" value="F:ubiquitin protein ligase activity"/>
    <property type="evidence" value="ECO:0007669"/>
    <property type="project" value="UniProtKB-UniRule"/>
</dbReference>
<dbReference type="EC" id="2.3.2.27" evidence="1"/>
<feature type="non-terminal residue" evidence="2">
    <location>
        <position position="91"/>
    </location>
</feature>
<dbReference type="GO" id="GO:0071596">
    <property type="term" value="P:ubiquitin-dependent protein catabolic process via the N-end rule pathway"/>
    <property type="evidence" value="ECO:0007669"/>
    <property type="project" value="UniProtKB-UniRule"/>
</dbReference>
<comment type="caution">
    <text evidence="2">The sequence shown here is derived from an EMBL/GenBank/DDBJ whole genome shotgun (WGS) entry which is preliminary data.</text>
</comment>
<evidence type="ECO:0000256" key="1">
    <source>
        <dbReference type="RuleBase" id="RU366018"/>
    </source>
</evidence>
<dbReference type="PANTHER" id="PTHR21497:SF24">
    <property type="entry name" value="E3 UBIQUITIN-PROTEIN LIGASE UBR1"/>
    <property type="match status" value="1"/>
</dbReference>
<dbReference type="InterPro" id="IPR039164">
    <property type="entry name" value="UBR1-like"/>
</dbReference>
<organism evidence="2 3">
    <name type="scientific">Adineta steineri</name>
    <dbReference type="NCBI Taxonomy" id="433720"/>
    <lineage>
        <taxon>Eukaryota</taxon>
        <taxon>Metazoa</taxon>
        <taxon>Spiralia</taxon>
        <taxon>Gnathifera</taxon>
        <taxon>Rotifera</taxon>
        <taxon>Eurotatoria</taxon>
        <taxon>Bdelloidea</taxon>
        <taxon>Adinetida</taxon>
        <taxon>Adinetidae</taxon>
        <taxon>Adineta</taxon>
    </lineage>
</organism>
<dbReference type="PANTHER" id="PTHR21497">
    <property type="entry name" value="UBIQUITIN LIGASE E3 ALPHA-RELATED"/>
    <property type="match status" value="1"/>
</dbReference>